<evidence type="ECO:0000256" key="3">
    <source>
        <dbReference type="ARBA" id="ARBA00006958"/>
    </source>
</evidence>
<name>A0A674M9W0_TAKRU</name>
<reference evidence="9" key="3">
    <citation type="submission" date="2025-09" db="UniProtKB">
        <authorList>
            <consortium name="Ensembl"/>
        </authorList>
    </citation>
    <scope>IDENTIFICATION</scope>
</reference>
<keyword evidence="5" id="KW-0479">Metal-binding</keyword>
<dbReference type="InterPro" id="IPR027806">
    <property type="entry name" value="HARBI1_dom"/>
</dbReference>
<dbReference type="AlphaFoldDB" id="A0A674M9W0"/>
<comment type="cofactor">
    <cofactor evidence="1">
        <name>a divalent metal cation</name>
        <dbReference type="ChEBI" id="CHEBI:60240"/>
    </cofactor>
</comment>
<evidence type="ECO:0000256" key="6">
    <source>
        <dbReference type="ARBA" id="ARBA00022801"/>
    </source>
</evidence>
<evidence type="ECO:0000256" key="7">
    <source>
        <dbReference type="ARBA" id="ARBA00023242"/>
    </source>
</evidence>
<protein>
    <recommendedName>
        <fullName evidence="8">DDE Tnp4 domain-containing protein</fullName>
    </recommendedName>
</protein>
<evidence type="ECO:0000313" key="9">
    <source>
        <dbReference type="Ensembl" id="ENSTRUP00000057843.1"/>
    </source>
</evidence>
<dbReference type="InParanoid" id="A0A674M9W0"/>
<dbReference type="Proteomes" id="UP000005226">
    <property type="component" value="Chromosome 5"/>
</dbReference>
<evidence type="ECO:0000256" key="4">
    <source>
        <dbReference type="ARBA" id="ARBA00022722"/>
    </source>
</evidence>
<organism evidence="9 10">
    <name type="scientific">Takifugu rubripes</name>
    <name type="common">Japanese pufferfish</name>
    <name type="synonym">Fugu rubripes</name>
    <dbReference type="NCBI Taxonomy" id="31033"/>
    <lineage>
        <taxon>Eukaryota</taxon>
        <taxon>Metazoa</taxon>
        <taxon>Chordata</taxon>
        <taxon>Craniata</taxon>
        <taxon>Vertebrata</taxon>
        <taxon>Euteleostomi</taxon>
        <taxon>Actinopterygii</taxon>
        <taxon>Neopterygii</taxon>
        <taxon>Teleostei</taxon>
        <taxon>Neoteleostei</taxon>
        <taxon>Acanthomorphata</taxon>
        <taxon>Eupercaria</taxon>
        <taxon>Tetraodontiformes</taxon>
        <taxon>Tetradontoidea</taxon>
        <taxon>Tetraodontidae</taxon>
        <taxon>Takifugu</taxon>
    </lineage>
</organism>
<evidence type="ECO:0000256" key="2">
    <source>
        <dbReference type="ARBA" id="ARBA00004123"/>
    </source>
</evidence>
<evidence type="ECO:0000256" key="5">
    <source>
        <dbReference type="ARBA" id="ARBA00022723"/>
    </source>
</evidence>
<keyword evidence="6" id="KW-0378">Hydrolase</keyword>
<reference evidence="9" key="2">
    <citation type="submission" date="2025-08" db="UniProtKB">
        <authorList>
            <consortium name="Ensembl"/>
        </authorList>
    </citation>
    <scope>IDENTIFICATION</scope>
</reference>
<accession>A0A674M9W0</accession>
<dbReference type="PANTHER" id="PTHR22930">
    <property type="match status" value="1"/>
</dbReference>
<dbReference type="GO" id="GO:0004518">
    <property type="term" value="F:nuclease activity"/>
    <property type="evidence" value="ECO:0007669"/>
    <property type="project" value="UniProtKB-KW"/>
</dbReference>
<dbReference type="GeneTree" id="ENSGT00940000164797"/>
<proteinExistence type="inferred from homology"/>
<keyword evidence="7" id="KW-0539">Nucleus</keyword>
<dbReference type="InterPro" id="IPR045249">
    <property type="entry name" value="HARBI1-like"/>
</dbReference>
<dbReference type="Pfam" id="PF13359">
    <property type="entry name" value="DDE_Tnp_4"/>
    <property type="match status" value="1"/>
</dbReference>
<dbReference type="OMA" id="HIQIKPP"/>
<dbReference type="GO" id="GO:0005634">
    <property type="term" value="C:nucleus"/>
    <property type="evidence" value="ECO:0007669"/>
    <property type="project" value="UniProtKB-SubCell"/>
</dbReference>
<sequence length="355" mass="39678">MKLFFLIVNEQPSQYCVQNRHVPLLAMYVDGQTDLRPDFRLSRSTVAKLIDVLRSPFDHGWGLEVEVLVYLFWLASATSYRVVSRGFSIPRSTVFDIVHRMSDKVLSLKNRTIKFPGLVDIPNIAAGFQRLSGSPALQNVVGSIDGCHIRIKSPGAHAQCYFNRKLFYSIQLQAVCDHQGLFIDIFTGYPGSVHDARVLRNSPLYVQGLYPPEGYCIVGDGGYPCMSRPIALVTPYREPVANMMVARFNRHHAKARSVIERAFGIMKTRWRAIIFKAPEVKPAFATKVTACCTILHNVCLQNGDSMEPSEDALGSDDTGQMQPDLQCGEQIRNRLAAALSAPTHLPPALQEHDYI</sequence>
<evidence type="ECO:0000256" key="1">
    <source>
        <dbReference type="ARBA" id="ARBA00001968"/>
    </source>
</evidence>
<dbReference type="GO" id="GO:0016787">
    <property type="term" value="F:hydrolase activity"/>
    <property type="evidence" value="ECO:0007669"/>
    <property type="project" value="UniProtKB-KW"/>
</dbReference>
<evidence type="ECO:0000313" key="10">
    <source>
        <dbReference type="Proteomes" id="UP000005226"/>
    </source>
</evidence>
<keyword evidence="4" id="KW-0540">Nuclease</keyword>
<comment type="similarity">
    <text evidence="3">Belongs to the HARBI1 family.</text>
</comment>
<keyword evidence="10" id="KW-1185">Reference proteome</keyword>
<comment type="subcellular location">
    <subcellularLocation>
        <location evidence="2">Nucleus</location>
    </subcellularLocation>
</comment>
<evidence type="ECO:0000259" key="8">
    <source>
        <dbReference type="Pfam" id="PF13359"/>
    </source>
</evidence>
<feature type="domain" description="DDE Tnp4" evidence="8">
    <location>
        <begin position="144"/>
        <end position="297"/>
    </location>
</feature>
<dbReference type="PANTHER" id="PTHR22930:SF206">
    <property type="entry name" value="NUCLEASE HARBI1"/>
    <property type="match status" value="1"/>
</dbReference>
<dbReference type="Ensembl" id="ENSTRUT00000070548.1">
    <property type="protein sequence ID" value="ENSTRUP00000057843.1"/>
    <property type="gene ID" value="ENSTRUG00000031805.1"/>
</dbReference>
<dbReference type="GO" id="GO:0046872">
    <property type="term" value="F:metal ion binding"/>
    <property type="evidence" value="ECO:0007669"/>
    <property type="project" value="UniProtKB-KW"/>
</dbReference>
<reference evidence="9 10" key="1">
    <citation type="journal article" date="2011" name="Genome Biol. Evol.">
        <title>Integration of the genetic map and genome assembly of fugu facilitates insights into distinct features of genome evolution in teleosts and mammals.</title>
        <authorList>
            <person name="Kai W."/>
            <person name="Kikuchi K."/>
            <person name="Tohari S."/>
            <person name="Chew A.K."/>
            <person name="Tay A."/>
            <person name="Fujiwara A."/>
            <person name="Hosoya S."/>
            <person name="Suetake H."/>
            <person name="Naruse K."/>
            <person name="Brenner S."/>
            <person name="Suzuki Y."/>
            <person name="Venkatesh B."/>
        </authorList>
    </citation>
    <scope>NUCLEOTIDE SEQUENCE [LARGE SCALE GENOMIC DNA]</scope>
</reference>